<dbReference type="Proteomes" id="UP001189624">
    <property type="component" value="Chromosome 1"/>
</dbReference>
<keyword evidence="2" id="KW-1185">Reference proteome</keyword>
<gene>
    <name evidence="1" type="ORF">AYBTSS11_LOCUS1132</name>
</gene>
<reference evidence="1" key="1">
    <citation type="submission" date="2023-10" db="EMBL/GenBank/DDBJ databases">
        <authorList>
            <person name="Domelevo Entfellner J.-B."/>
        </authorList>
    </citation>
    <scope>NUCLEOTIDE SEQUENCE</scope>
</reference>
<dbReference type="EMBL" id="OY731398">
    <property type="protein sequence ID" value="CAJ1820469.1"/>
    <property type="molecule type" value="Genomic_DNA"/>
</dbReference>
<evidence type="ECO:0000313" key="2">
    <source>
        <dbReference type="Proteomes" id="UP001189624"/>
    </source>
</evidence>
<protein>
    <submittedName>
        <fullName evidence="1">Uncharacterized protein</fullName>
    </submittedName>
</protein>
<name>A0AA86RMD8_9FABA</name>
<evidence type="ECO:0000313" key="1">
    <source>
        <dbReference type="EMBL" id="CAJ1820469.1"/>
    </source>
</evidence>
<dbReference type="Gramene" id="rna-AYBTSS11_LOCUS1132">
    <property type="protein sequence ID" value="CAJ1820469.1"/>
    <property type="gene ID" value="gene-AYBTSS11_LOCUS1132"/>
</dbReference>
<dbReference type="AlphaFoldDB" id="A0AA86RMD8"/>
<proteinExistence type="predicted"/>
<sequence>MLRIKLEEDGIIETFSIRGDCDFRGVLNGVLTPEIFSGGIEQHIAATATEILNADIQIYGELCTHYNAHYFKSHPLSPSVLYISVAIIHHTEEVDLLTLSTFYHPHDSVTFSNIILFSTQPQYLKTIRQKTTERETKDGCRSGEKVITFSRKMQKGSICNMVVGAGCVCGLDFLMDNDAHKHLPANMAASASSKD</sequence>
<organism evidence="1 2">
    <name type="scientific">Sphenostylis stenocarpa</name>
    <dbReference type="NCBI Taxonomy" id="92480"/>
    <lineage>
        <taxon>Eukaryota</taxon>
        <taxon>Viridiplantae</taxon>
        <taxon>Streptophyta</taxon>
        <taxon>Embryophyta</taxon>
        <taxon>Tracheophyta</taxon>
        <taxon>Spermatophyta</taxon>
        <taxon>Magnoliopsida</taxon>
        <taxon>eudicotyledons</taxon>
        <taxon>Gunneridae</taxon>
        <taxon>Pentapetalae</taxon>
        <taxon>rosids</taxon>
        <taxon>fabids</taxon>
        <taxon>Fabales</taxon>
        <taxon>Fabaceae</taxon>
        <taxon>Papilionoideae</taxon>
        <taxon>50 kb inversion clade</taxon>
        <taxon>NPAAA clade</taxon>
        <taxon>indigoferoid/millettioid clade</taxon>
        <taxon>Phaseoleae</taxon>
        <taxon>Sphenostylis</taxon>
    </lineage>
</organism>
<accession>A0AA86RMD8</accession>